<comment type="catalytic activity">
    <reaction evidence="14">
        <text>DNA(n) + a 2'-deoxyribonucleoside 5'-triphosphate = DNA(n+1) + diphosphate</text>
        <dbReference type="Rhea" id="RHEA:22508"/>
        <dbReference type="Rhea" id="RHEA-COMP:17339"/>
        <dbReference type="Rhea" id="RHEA-COMP:17340"/>
        <dbReference type="ChEBI" id="CHEBI:33019"/>
        <dbReference type="ChEBI" id="CHEBI:61560"/>
        <dbReference type="ChEBI" id="CHEBI:173112"/>
        <dbReference type="EC" id="2.7.7.7"/>
    </reaction>
</comment>
<dbReference type="OrthoDB" id="5723at2759"/>
<comment type="subcellular location">
    <subcellularLocation>
        <location evidence="3">Nucleus</location>
    </subcellularLocation>
</comment>
<evidence type="ECO:0000256" key="13">
    <source>
        <dbReference type="ARBA" id="ARBA00044975"/>
    </source>
</evidence>
<evidence type="ECO:0000256" key="12">
    <source>
        <dbReference type="ARBA" id="ARBA00023242"/>
    </source>
</evidence>
<dbReference type="PROSITE" id="PS50173">
    <property type="entry name" value="UMUC"/>
    <property type="match status" value="1"/>
</dbReference>
<dbReference type="InterPro" id="IPR036775">
    <property type="entry name" value="DNA_pol_Y-fam_lit_finger_sf"/>
</dbReference>
<evidence type="ECO:0000313" key="17">
    <source>
        <dbReference type="EnsemblMetazoa" id="KAF7490943.1"/>
    </source>
</evidence>
<evidence type="ECO:0000256" key="14">
    <source>
        <dbReference type="ARBA" id="ARBA00049244"/>
    </source>
</evidence>
<dbReference type="Gene3D" id="3.30.1490.100">
    <property type="entry name" value="DNA polymerase, Y-family, little finger domain"/>
    <property type="match status" value="1"/>
</dbReference>
<dbReference type="PANTHER" id="PTHR45873">
    <property type="entry name" value="DNA POLYMERASE ETA"/>
    <property type="match status" value="1"/>
</dbReference>
<keyword evidence="8" id="KW-0479">Metal-binding</keyword>
<dbReference type="FunFam" id="3.40.1170.60:FF:000003">
    <property type="entry name" value="DNA polymerase eta"/>
    <property type="match status" value="1"/>
</dbReference>
<dbReference type="InterPro" id="IPR043502">
    <property type="entry name" value="DNA/RNA_pol_sf"/>
</dbReference>
<dbReference type="GO" id="GO:0042276">
    <property type="term" value="P:error-prone translesion synthesis"/>
    <property type="evidence" value="ECO:0007669"/>
    <property type="project" value="TreeGrafter"/>
</dbReference>
<sequence length="554" mass="63948">MDNPKRIIALIDMDCFYVQCEQRLQPDKWSKPCAVAQYNNWRGGGIIAVNYEARSFGVRRGMRGDEAERICPGIHIFAVPDVNGKAKLDRYRDGSAEVFQTINDFIIEQERLHGPGLIILERASVDEAFLDLTKLIDAKPLSLPSLEELIDFNTKLEFDDQTLSDWYNRFEEDSNDLEEDIRLIMGAHLTGQIRKMILERTQFRCSAGISHNKMLSKLACGINKPNAQTILPMSGVPELFNRVKISDVRSLGGKLGHQIKQVFSIRTMSELSEIEQSNLEQFFDSKTAKWLQKLACGYDDEPVLDRKIAKSIGCGKMFRGKNALVKWSDIHKWIQVLLQELYQRLTKDKETNKRIAKLITVGFFIESKGQCSRCVPINIDCGDYPTIERMTMDIMKTVFPDPQNLLDPIQNLSLQASKFIDAVPQNKKIDKFFKRIDKESFIEQAIQMKKIKKNDDINVREQNQHHYLQNYFKSEKFSKDQPSTSARIEEERSKESNCNTNCQVTWIEQQSNDDSSEAGMAQTEKDLDLLMDSFFFRKILTMIENNELDDFLRR</sequence>
<evidence type="ECO:0000256" key="4">
    <source>
        <dbReference type="ARBA" id="ARBA00010945"/>
    </source>
</evidence>
<reference evidence="17" key="3">
    <citation type="submission" date="2022-06" db="UniProtKB">
        <authorList>
            <consortium name="EnsemblMetazoa"/>
        </authorList>
    </citation>
    <scope>IDENTIFICATION</scope>
</reference>
<comment type="cofactor">
    <cofactor evidence="2">
        <name>Mg(2+)</name>
        <dbReference type="ChEBI" id="CHEBI:18420"/>
    </cofactor>
</comment>
<evidence type="ECO:0000256" key="6">
    <source>
        <dbReference type="ARBA" id="ARBA00022679"/>
    </source>
</evidence>
<evidence type="ECO:0000313" key="18">
    <source>
        <dbReference type="Proteomes" id="UP000070412"/>
    </source>
</evidence>
<dbReference type="Proteomes" id="UP000070412">
    <property type="component" value="Unassembled WGS sequence"/>
</dbReference>
<dbReference type="Pfam" id="PF00817">
    <property type="entry name" value="IMS"/>
    <property type="match status" value="1"/>
</dbReference>
<evidence type="ECO:0000256" key="3">
    <source>
        <dbReference type="ARBA" id="ARBA00004123"/>
    </source>
</evidence>
<keyword evidence="10" id="KW-0460">Magnesium</keyword>
<evidence type="ECO:0000313" key="16">
    <source>
        <dbReference type="EMBL" id="KAF7490943.1"/>
    </source>
</evidence>
<proteinExistence type="inferred from homology"/>
<dbReference type="GO" id="GO:0009411">
    <property type="term" value="P:response to UV"/>
    <property type="evidence" value="ECO:0007669"/>
    <property type="project" value="UniProtKB-ARBA"/>
</dbReference>
<dbReference type="FunFam" id="1.10.150.20:FF:000014">
    <property type="entry name" value="Polymerase (DNA directed), eta"/>
    <property type="match status" value="1"/>
</dbReference>
<feature type="domain" description="UmuC" evidence="15">
    <location>
        <begin position="8"/>
        <end position="252"/>
    </location>
</feature>
<dbReference type="EMBL" id="WVUK01000062">
    <property type="protein sequence ID" value="KAF7490943.1"/>
    <property type="molecule type" value="Genomic_DNA"/>
</dbReference>
<dbReference type="InterPro" id="IPR001126">
    <property type="entry name" value="UmuC"/>
</dbReference>
<evidence type="ECO:0000256" key="8">
    <source>
        <dbReference type="ARBA" id="ARBA00022723"/>
    </source>
</evidence>
<evidence type="ECO:0000256" key="11">
    <source>
        <dbReference type="ARBA" id="ARBA00023204"/>
    </source>
</evidence>
<dbReference type="Gene3D" id="3.40.1170.60">
    <property type="match status" value="1"/>
</dbReference>
<dbReference type="EnsemblMetazoa" id="SSS_2017s_mrna">
    <property type="protein sequence ID" value="KAF7490943.1"/>
    <property type="gene ID" value="SSS_2017"/>
</dbReference>
<dbReference type="InterPro" id="IPR052230">
    <property type="entry name" value="DNA_polymerase_eta"/>
</dbReference>
<dbReference type="Gene3D" id="1.10.150.20">
    <property type="entry name" value="5' to 3' exonuclease, C-terminal subdomain"/>
    <property type="match status" value="1"/>
</dbReference>
<keyword evidence="18" id="KW-1185">Reference proteome</keyword>
<keyword evidence="6" id="KW-0808">Transferase</keyword>
<evidence type="ECO:0000256" key="5">
    <source>
        <dbReference type="ARBA" id="ARBA00012417"/>
    </source>
</evidence>
<evidence type="ECO:0000256" key="7">
    <source>
        <dbReference type="ARBA" id="ARBA00022695"/>
    </source>
</evidence>
<keyword evidence="7" id="KW-0548">Nucleotidyltransferase</keyword>
<evidence type="ECO:0000256" key="2">
    <source>
        <dbReference type="ARBA" id="ARBA00001946"/>
    </source>
</evidence>
<dbReference type="Pfam" id="PF21704">
    <property type="entry name" value="POLH-Rev1_HhH"/>
    <property type="match status" value="1"/>
</dbReference>
<evidence type="ECO:0000256" key="1">
    <source>
        <dbReference type="ARBA" id="ARBA00001936"/>
    </source>
</evidence>
<reference evidence="16" key="2">
    <citation type="submission" date="2020-01" db="EMBL/GenBank/DDBJ databases">
        <authorList>
            <person name="Korhonen P.K.K."/>
            <person name="Guangxu M.G."/>
            <person name="Wang T.W."/>
            <person name="Stroehlein A.J.S."/>
            <person name="Young N.D."/>
            <person name="Ang C.-S.A."/>
            <person name="Fernando D.W.F."/>
            <person name="Lu H.L."/>
            <person name="Taylor S.T."/>
            <person name="Ehtesham M.E.M."/>
            <person name="Najaraj S.H.N."/>
            <person name="Harsha G.H.G."/>
            <person name="Madugundu A.M."/>
            <person name="Renuse S.R."/>
            <person name="Holt D.H."/>
            <person name="Pandey A.P."/>
            <person name="Papenfuss A.P."/>
            <person name="Gasser R.B.G."/>
            <person name="Fischer K.F."/>
        </authorList>
    </citation>
    <scope>NUCLEOTIDE SEQUENCE</scope>
    <source>
        <strain evidence="16">SSS_KF_BRIS2020</strain>
    </source>
</reference>
<protein>
    <recommendedName>
        <fullName evidence="13">DNA polymerase eta</fullName>
        <ecNumber evidence="5">2.7.7.7</ecNumber>
    </recommendedName>
</protein>
<dbReference type="InterPro" id="IPR017961">
    <property type="entry name" value="DNA_pol_Y-fam_little_finger"/>
</dbReference>
<gene>
    <name evidence="16" type="ORF">SSS_2017</name>
</gene>
<organism evidence="16">
    <name type="scientific">Sarcoptes scabiei</name>
    <name type="common">Itch mite</name>
    <name type="synonym">Acarus scabiei</name>
    <dbReference type="NCBI Taxonomy" id="52283"/>
    <lineage>
        <taxon>Eukaryota</taxon>
        <taxon>Metazoa</taxon>
        <taxon>Ecdysozoa</taxon>
        <taxon>Arthropoda</taxon>
        <taxon>Chelicerata</taxon>
        <taxon>Arachnida</taxon>
        <taxon>Acari</taxon>
        <taxon>Acariformes</taxon>
        <taxon>Sarcoptiformes</taxon>
        <taxon>Astigmata</taxon>
        <taxon>Psoroptidia</taxon>
        <taxon>Sarcoptoidea</taxon>
        <taxon>Sarcoptidae</taxon>
        <taxon>Sarcoptinae</taxon>
        <taxon>Sarcoptes</taxon>
    </lineage>
</organism>
<dbReference type="Gene3D" id="3.30.70.270">
    <property type="match status" value="1"/>
</dbReference>
<dbReference type="AlphaFoldDB" id="A0A834RBR9"/>
<dbReference type="GO" id="GO:0006281">
    <property type="term" value="P:DNA repair"/>
    <property type="evidence" value="ECO:0007669"/>
    <property type="project" value="UniProtKB-KW"/>
</dbReference>
<reference evidence="18" key="1">
    <citation type="journal article" date="2020" name="PLoS Negl. Trop. Dis.">
        <title>High-quality nuclear genome for Sarcoptes scabiei-A critical resource for a neglected parasite.</title>
        <authorList>
            <person name="Korhonen P.K."/>
            <person name="Gasser R.B."/>
            <person name="Ma G."/>
            <person name="Wang T."/>
            <person name="Stroehlein A.J."/>
            <person name="Young N.D."/>
            <person name="Ang C.S."/>
            <person name="Fernando D.D."/>
            <person name="Lu H.C."/>
            <person name="Taylor S."/>
            <person name="Reynolds S.L."/>
            <person name="Mofiz E."/>
            <person name="Najaraj S.H."/>
            <person name="Gowda H."/>
            <person name="Madugundu A."/>
            <person name="Renuse S."/>
            <person name="Holt D."/>
            <person name="Pandey A."/>
            <person name="Papenfuss A.T."/>
            <person name="Fischer K."/>
        </authorList>
    </citation>
    <scope>NUCLEOTIDE SEQUENCE [LARGE SCALE GENOMIC DNA]</scope>
</reference>
<dbReference type="SUPFAM" id="SSF100879">
    <property type="entry name" value="Lesion bypass DNA polymerase (Y-family), little finger domain"/>
    <property type="match status" value="1"/>
</dbReference>
<evidence type="ECO:0000256" key="10">
    <source>
        <dbReference type="ARBA" id="ARBA00022842"/>
    </source>
</evidence>
<dbReference type="PANTHER" id="PTHR45873:SF1">
    <property type="entry name" value="DNA POLYMERASE ETA"/>
    <property type="match status" value="1"/>
</dbReference>
<keyword evidence="12" id="KW-0539">Nucleus</keyword>
<dbReference type="GO" id="GO:0005657">
    <property type="term" value="C:replication fork"/>
    <property type="evidence" value="ECO:0007669"/>
    <property type="project" value="TreeGrafter"/>
</dbReference>
<comment type="cofactor">
    <cofactor evidence="1">
        <name>Mn(2+)</name>
        <dbReference type="ChEBI" id="CHEBI:29035"/>
    </cofactor>
</comment>
<comment type="similarity">
    <text evidence="4">Belongs to the DNA polymerase type-Y family.</text>
</comment>
<keyword evidence="11" id="KW-0234">DNA repair</keyword>
<dbReference type="GO" id="GO:0005634">
    <property type="term" value="C:nucleus"/>
    <property type="evidence" value="ECO:0007669"/>
    <property type="project" value="UniProtKB-SubCell"/>
</dbReference>
<dbReference type="Pfam" id="PF11799">
    <property type="entry name" value="IMS_C"/>
    <property type="match status" value="1"/>
</dbReference>
<dbReference type="PIRSF" id="PIRSF036603">
    <property type="entry name" value="DPol_eta"/>
    <property type="match status" value="1"/>
</dbReference>
<accession>A0A834RBR9</accession>
<dbReference type="GO" id="GO:0003684">
    <property type="term" value="F:damaged DNA binding"/>
    <property type="evidence" value="ECO:0007669"/>
    <property type="project" value="InterPro"/>
</dbReference>
<dbReference type="GO" id="GO:0035861">
    <property type="term" value="C:site of double-strand break"/>
    <property type="evidence" value="ECO:0007669"/>
    <property type="project" value="TreeGrafter"/>
</dbReference>
<dbReference type="EC" id="2.7.7.7" evidence="5"/>
<dbReference type="GO" id="GO:0046872">
    <property type="term" value="F:metal ion binding"/>
    <property type="evidence" value="ECO:0007669"/>
    <property type="project" value="UniProtKB-KW"/>
</dbReference>
<dbReference type="SUPFAM" id="SSF56672">
    <property type="entry name" value="DNA/RNA polymerases"/>
    <property type="match status" value="1"/>
</dbReference>
<evidence type="ECO:0000259" key="15">
    <source>
        <dbReference type="PROSITE" id="PS50173"/>
    </source>
</evidence>
<dbReference type="GO" id="GO:0003887">
    <property type="term" value="F:DNA-directed DNA polymerase activity"/>
    <property type="evidence" value="ECO:0007669"/>
    <property type="project" value="UniProtKB-EC"/>
</dbReference>
<evidence type="ECO:0000256" key="9">
    <source>
        <dbReference type="ARBA" id="ARBA00022763"/>
    </source>
</evidence>
<name>A0A834RBR9_SARSC</name>
<keyword evidence="9" id="KW-0227">DNA damage</keyword>
<dbReference type="InterPro" id="IPR043128">
    <property type="entry name" value="Rev_trsase/Diguanyl_cyclase"/>
</dbReference>